<dbReference type="CDD" id="cd12108">
    <property type="entry name" value="Hr-like"/>
    <property type="match status" value="1"/>
</dbReference>
<evidence type="ECO:0000313" key="4">
    <source>
        <dbReference type="Proteomes" id="UP001501470"/>
    </source>
</evidence>
<name>A0ABN2DD41_9ACTN</name>
<evidence type="ECO:0000259" key="2">
    <source>
        <dbReference type="Pfam" id="PF01814"/>
    </source>
</evidence>
<dbReference type="Pfam" id="PF01814">
    <property type="entry name" value="Hemerythrin"/>
    <property type="match status" value="1"/>
</dbReference>
<dbReference type="Gene3D" id="1.20.120.520">
    <property type="entry name" value="nmb1532 protein domain like"/>
    <property type="match status" value="1"/>
</dbReference>
<organism evidence="3 4">
    <name type="scientific">Dactylosporangium maewongense</name>
    <dbReference type="NCBI Taxonomy" id="634393"/>
    <lineage>
        <taxon>Bacteria</taxon>
        <taxon>Bacillati</taxon>
        <taxon>Actinomycetota</taxon>
        <taxon>Actinomycetes</taxon>
        <taxon>Micromonosporales</taxon>
        <taxon>Micromonosporaceae</taxon>
        <taxon>Dactylosporangium</taxon>
    </lineage>
</organism>
<feature type="region of interest" description="Disordered" evidence="1">
    <location>
        <begin position="151"/>
        <end position="210"/>
    </location>
</feature>
<proteinExistence type="predicted"/>
<reference evidence="3 4" key="1">
    <citation type="journal article" date="2019" name="Int. J. Syst. Evol. Microbiol.">
        <title>The Global Catalogue of Microorganisms (GCM) 10K type strain sequencing project: providing services to taxonomists for standard genome sequencing and annotation.</title>
        <authorList>
            <consortium name="The Broad Institute Genomics Platform"/>
            <consortium name="The Broad Institute Genome Sequencing Center for Infectious Disease"/>
            <person name="Wu L."/>
            <person name="Ma J."/>
        </authorList>
    </citation>
    <scope>NUCLEOTIDE SEQUENCE [LARGE SCALE GENOMIC DNA]</scope>
    <source>
        <strain evidence="3 4">JCM 15933</strain>
    </source>
</reference>
<dbReference type="InterPro" id="IPR012312">
    <property type="entry name" value="Hemerythrin-like"/>
</dbReference>
<gene>
    <name evidence="3" type="ORF">GCM10009827_116370</name>
</gene>
<dbReference type="Proteomes" id="UP001501470">
    <property type="component" value="Unassembled WGS sequence"/>
</dbReference>
<protein>
    <recommendedName>
        <fullName evidence="2">Hemerythrin-like domain-containing protein</fullName>
    </recommendedName>
</protein>
<sequence>MPLDMTAMYATHDVLRRELEDIARVTVRIDDDPRRVLRTAAGWRMFKRTVRGHHRAEDEVLWPALRRQLTDRPSELVLLEAMEAEHAAIDQLIATIDELLAGPEACLVQLGALADSLVTGLRGHLAHEEQAVIPLIRRSLPTSQWAAFEQVHSERSGVPPSGHGRWSPDPCGSPDKTRHGSRDRLTDPSTSTSAMGVPISGDARTNPWRA</sequence>
<comment type="caution">
    <text evidence="3">The sequence shown here is derived from an EMBL/GenBank/DDBJ whole genome shotgun (WGS) entry which is preliminary data.</text>
</comment>
<accession>A0ABN2DD41</accession>
<evidence type="ECO:0000256" key="1">
    <source>
        <dbReference type="SAM" id="MobiDB-lite"/>
    </source>
</evidence>
<dbReference type="EMBL" id="BAAAQD010000054">
    <property type="protein sequence ID" value="GAA1575251.1"/>
    <property type="molecule type" value="Genomic_DNA"/>
</dbReference>
<evidence type="ECO:0000313" key="3">
    <source>
        <dbReference type="EMBL" id="GAA1575251.1"/>
    </source>
</evidence>
<dbReference type="RefSeq" id="WP_344515300.1">
    <property type="nucleotide sequence ID" value="NZ_BAAAQD010000054.1"/>
</dbReference>
<feature type="compositionally biased region" description="Basic and acidic residues" evidence="1">
    <location>
        <begin position="175"/>
        <end position="186"/>
    </location>
</feature>
<feature type="domain" description="Hemerythrin-like" evidence="2">
    <location>
        <begin position="7"/>
        <end position="136"/>
    </location>
</feature>
<keyword evidence="4" id="KW-1185">Reference proteome</keyword>